<evidence type="ECO:0000256" key="2">
    <source>
        <dbReference type="ARBA" id="ARBA00022999"/>
    </source>
</evidence>
<evidence type="ECO:0000313" key="7">
    <source>
        <dbReference type="EMBL" id="KJE90783.1"/>
    </source>
</evidence>
<gene>
    <name evidence="7" type="ORF">CAOG_002036</name>
</gene>
<dbReference type="AlphaFoldDB" id="A0A0D2WLK7"/>
<dbReference type="FunFam" id="2.30.30.40:FF:000072">
    <property type="entry name" value="Unconventional Myosin IB"/>
    <property type="match status" value="1"/>
</dbReference>
<dbReference type="InterPro" id="IPR001452">
    <property type="entry name" value="SH3_domain"/>
</dbReference>
<dbReference type="PANTHER" id="PTHR19969:SF5">
    <property type="entry name" value="CRK-LIKE PROTEIN"/>
    <property type="match status" value="1"/>
</dbReference>
<feature type="domain" description="SH3" evidence="6">
    <location>
        <begin position="208"/>
        <end position="269"/>
    </location>
</feature>
<feature type="domain" description="SH2" evidence="5">
    <location>
        <begin position="332"/>
        <end position="426"/>
    </location>
</feature>
<dbReference type="GO" id="GO:0005737">
    <property type="term" value="C:cytoplasm"/>
    <property type="evidence" value="ECO:0007669"/>
    <property type="project" value="TreeGrafter"/>
</dbReference>
<proteinExistence type="predicted"/>
<dbReference type="InterPro" id="IPR051184">
    <property type="entry name" value="Tyrosine-phos_adapter"/>
</dbReference>
<evidence type="ECO:0000256" key="3">
    <source>
        <dbReference type="PROSITE-ProRule" id="PRU00191"/>
    </source>
</evidence>
<dbReference type="GO" id="GO:0030971">
    <property type="term" value="F:receptor tyrosine kinase binding"/>
    <property type="evidence" value="ECO:0007669"/>
    <property type="project" value="TreeGrafter"/>
</dbReference>
<keyword evidence="2 3" id="KW-0727">SH2 domain</keyword>
<dbReference type="STRING" id="595528.A0A0D2WLK7"/>
<dbReference type="PhylomeDB" id="A0A0D2WLK7"/>
<feature type="domain" description="SH3" evidence="6">
    <location>
        <begin position="109"/>
        <end position="168"/>
    </location>
</feature>
<protein>
    <submittedName>
        <fullName evidence="7">Nck1 protein</fullName>
    </submittedName>
</protein>
<dbReference type="CDD" id="cd11766">
    <property type="entry name" value="SH3_Nck_2"/>
    <property type="match status" value="1"/>
</dbReference>
<keyword evidence="1 4" id="KW-0728">SH3 domain</keyword>
<dbReference type="SUPFAM" id="SSF50044">
    <property type="entry name" value="SH3-domain"/>
    <property type="match status" value="3"/>
</dbReference>
<dbReference type="Pfam" id="PF00018">
    <property type="entry name" value="SH3_1"/>
    <property type="match status" value="3"/>
</dbReference>
<dbReference type="PRINTS" id="PR00499">
    <property type="entry name" value="P67PHOX"/>
</dbReference>
<evidence type="ECO:0000259" key="5">
    <source>
        <dbReference type="PROSITE" id="PS50001"/>
    </source>
</evidence>
<dbReference type="Proteomes" id="UP000008743">
    <property type="component" value="Unassembled WGS sequence"/>
</dbReference>
<dbReference type="PROSITE" id="PS50002">
    <property type="entry name" value="SH3"/>
    <property type="match status" value="3"/>
</dbReference>
<feature type="domain" description="SH3" evidence="6">
    <location>
        <begin position="3"/>
        <end position="67"/>
    </location>
</feature>
<dbReference type="OrthoDB" id="26539at2759"/>
<dbReference type="InterPro" id="IPR000980">
    <property type="entry name" value="SH2"/>
</dbReference>
<organism evidence="7 8">
    <name type="scientific">Capsaspora owczarzaki (strain ATCC 30864)</name>
    <dbReference type="NCBI Taxonomy" id="595528"/>
    <lineage>
        <taxon>Eukaryota</taxon>
        <taxon>Filasterea</taxon>
        <taxon>Capsaspora</taxon>
    </lineage>
</organism>
<keyword evidence="8" id="KW-1185">Reference proteome</keyword>
<evidence type="ECO:0000313" key="8">
    <source>
        <dbReference type="Proteomes" id="UP000008743"/>
    </source>
</evidence>
<dbReference type="SMART" id="SM00252">
    <property type="entry name" value="SH2"/>
    <property type="match status" value="1"/>
</dbReference>
<dbReference type="Gene3D" id="2.30.30.40">
    <property type="entry name" value="SH3 Domains"/>
    <property type="match status" value="3"/>
</dbReference>
<dbReference type="PRINTS" id="PR00401">
    <property type="entry name" value="SH2DOMAIN"/>
</dbReference>
<dbReference type="Gene3D" id="3.30.505.10">
    <property type="entry name" value="SH2 domain"/>
    <property type="match status" value="1"/>
</dbReference>
<sequence length="429" mass="47710">MAVPIRYATALYDYVAKNSEELTFVKGDRLKLLENDAKLDSKNWWKVEKDNGNSGFVPRNYLQLLKDKNAPKEKKPSVLDRLRSGKKDSMPVIAAAPSHSDQLAVESMKVLCQARVKFQYQATRDDELSLNKGEIVDVLTKEDDGWWQARVHGRVGWFPSNYVAEETPENGPALPNLPPNMAQPAGGLRPNQTLAAGGKQPEFDDVEPALYSATVKFAYKKSATDELDLEPGDIVDILDNADASWFTARSRRTNETGVIPSNYVETIPNSHRGQVPVASAHDVGGAPKFPPANLPPKPMNGGGVGAGGFGSNQQRANNNTNTAGRVVEDQSWFHGPLSRRDTEALMLGRSRHGDFLLRASETKSGDYSVSLRVYDMVKHFRIMFENNRYKIGPREFSNLFELVDHYKEHPIFTTPEGERILLVTPFPVS</sequence>
<dbReference type="InParanoid" id="A0A0D2WLK7"/>
<dbReference type="PROSITE" id="PS50001">
    <property type="entry name" value="SH2"/>
    <property type="match status" value="1"/>
</dbReference>
<evidence type="ECO:0000256" key="4">
    <source>
        <dbReference type="PROSITE-ProRule" id="PRU00192"/>
    </source>
</evidence>
<dbReference type="eggNOG" id="KOG4226">
    <property type="taxonomic scope" value="Eukaryota"/>
</dbReference>
<dbReference type="PANTHER" id="PTHR19969">
    <property type="entry name" value="SH2-SH3 ADAPTOR PROTEIN-RELATED"/>
    <property type="match status" value="1"/>
</dbReference>
<dbReference type="InterPro" id="IPR036028">
    <property type="entry name" value="SH3-like_dom_sf"/>
</dbReference>
<reference evidence="8" key="1">
    <citation type="submission" date="2011-02" db="EMBL/GenBank/DDBJ databases">
        <title>The Genome Sequence of Capsaspora owczarzaki ATCC 30864.</title>
        <authorList>
            <person name="Russ C."/>
            <person name="Cuomo C."/>
            <person name="Burger G."/>
            <person name="Gray M.W."/>
            <person name="Holland P.W.H."/>
            <person name="King N."/>
            <person name="Lang F.B.F."/>
            <person name="Roger A.J."/>
            <person name="Ruiz-Trillo I."/>
            <person name="Young S.K."/>
            <person name="Zeng Q."/>
            <person name="Gargeya S."/>
            <person name="Alvarado L."/>
            <person name="Berlin A."/>
            <person name="Chapman S.B."/>
            <person name="Chen Z."/>
            <person name="Freedman E."/>
            <person name="Gellesch M."/>
            <person name="Goldberg J."/>
            <person name="Griggs A."/>
            <person name="Gujja S."/>
            <person name="Heilman E."/>
            <person name="Heiman D."/>
            <person name="Howarth C."/>
            <person name="Mehta T."/>
            <person name="Neiman D."/>
            <person name="Pearson M."/>
            <person name="Roberts A."/>
            <person name="Saif S."/>
            <person name="Shea T."/>
            <person name="Shenoy N."/>
            <person name="Sisk P."/>
            <person name="Stolte C."/>
            <person name="Sykes S."/>
            <person name="White J."/>
            <person name="Yandava C."/>
            <person name="Haas B."/>
            <person name="Nusbaum C."/>
            <person name="Birren B."/>
        </authorList>
    </citation>
    <scope>NUCLEOTIDE SEQUENCE</scope>
    <source>
        <strain evidence="8">ATCC 30864</strain>
    </source>
</reference>
<dbReference type="RefSeq" id="XP_004348786.1">
    <property type="nucleotide sequence ID" value="XM_004348736.1"/>
</dbReference>
<evidence type="ECO:0000259" key="6">
    <source>
        <dbReference type="PROSITE" id="PS50002"/>
    </source>
</evidence>
<name>A0A0D2WLK7_CAPO3</name>
<dbReference type="GO" id="GO:0035591">
    <property type="term" value="F:signaling adaptor activity"/>
    <property type="evidence" value="ECO:0007669"/>
    <property type="project" value="TreeGrafter"/>
</dbReference>
<evidence type="ECO:0000256" key="1">
    <source>
        <dbReference type="ARBA" id="ARBA00022443"/>
    </source>
</evidence>
<accession>A0A0D2WLK7</accession>
<dbReference type="SUPFAM" id="SSF55550">
    <property type="entry name" value="SH2 domain"/>
    <property type="match status" value="1"/>
</dbReference>
<dbReference type="InterPro" id="IPR036860">
    <property type="entry name" value="SH2_dom_sf"/>
</dbReference>
<dbReference type="GO" id="GO:0007167">
    <property type="term" value="P:enzyme-linked receptor protein signaling pathway"/>
    <property type="evidence" value="ECO:0007669"/>
    <property type="project" value="TreeGrafter"/>
</dbReference>
<dbReference type="EMBL" id="KE346362">
    <property type="protein sequence ID" value="KJE90783.1"/>
    <property type="molecule type" value="Genomic_DNA"/>
</dbReference>
<dbReference type="SMART" id="SM00326">
    <property type="entry name" value="SH3"/>
    <property type="match status" value="3"/>
</dbReference>
<dbReference type="PRINTS" id="PR00452">
    <property type="entry name" value="SH3DOMAIN"/>
</dbReference>
<dbReference type="Pfam" id="PF00017">
    <property type="entry name" value="SH2"/>
    <property type="match status" value="1"/>
</dbReference>
<dbReference type="GO" id="GO:0016477">
    <property type="term" value="P:cell migration"/>
    <property type="evidence" value="ECO:0007669"/>
    <property type="project" value="TreeGrafter"/>
</dbReference>